<dbReference type="InterPro" id="IPR001789">
    <property type="entry name" value="Sig_transdc_resp-reg_receiver"/>
</dbReference>
<feature type="domain" description="Histidine kinase" evidence="7">
    <location>
        <begin position="151"/>
        <end position="368"/>
    </location>
</feature>
<protein>
    <recommendedName>
        <fullName evidence="2">histidine kinase</fullName>
        <ecNumber evidence="2">2.7.13.3</ecNumber>
    </recommendedName>
</protein>
<evidence type="ECO:0000259" key="7">
    <source>
        <dbReference type="PROSITE" id="PS50109"/>
    </source>
</evidence>
<dbReference type="CDD" id="cd00082">
    <property type="entry name" value="HisKA"/>
    <property type="match status" value="1"/>
</dbReference>
<evidence type="ECO:0000259" key="8">
    <source>
        <dbReference type="PROSITE" id="PS50110"/>
    </source>
</evidence>
<dbReference type="PROSITE" id="PS50109">
    <property type="entry name" value="HIS_KIN"/>
    <property type="match status" value="1"/>
</dbReference>
<dbReference type="EMBL" id="CP021056">
    <property type="protein sequence ID" value="QXE26135.1"/>
    <property type="molecule type" value="Genomic_DNA"/>
</dbReference>
<reference evidence="9" key="1">
    <citation type="submission" date="2017-04" db="EMBL/GenBank/DDBJ databases">
        <title>Genome deletions in a multicellular cyanobacterial endosymbiont for morphological adaptation in marine diatoms.</title>
        <authorList>
            <person name="Wang Y."/>
            <person name="Gao H."/>
            <person name="Li R."/>
            <person name="Xu X."/>
        </authorList>
    </citation>
    <scope>NUCLEOTIDE SEQUENCE</scope>
    <source>
        <strain evidence="9">FACHB 800</strain>
    </source>
</reference>
<dbReference type="SUPFAM" id="SSF55874">
    <property type="entry name" value="ATPase domain of HSP90 chaperone/DNA topoisomerase II/histidine kinase"/>
    <property type="match status" value="1"/>
</dbReference>
<dbReference type="RefSeq" id="WP_190606765.1">
    <property type="nucleotide sequence ID" value="NZ_CP021056.1"/>
</dbReference>
<dbReference type="SMART" id="SM00448">
    <property type="entry name" value="REC"/>
    <property type="match status" value="1"/>
</dbReference>
<dbReference type="AlphaFoldDB" id="A0A975TCW4"/>
<dbReference type="InterPro" id="IPR005467">
    <property type="entry name" value="His_kinase_dom"/>
</dbReference>
<dbReference type="InterPro" id="IPR003594">
    <property type="entry name" value="HATPase_dom"/>
</dbReference>
<feature type="domain" description="Response regulatory" evidence="8">
    <location>
        <begin position="13"/>
        <end position="128"/>
    </location>
</feature>
<evidence type="ECO:0000256" key="2">
    <source>
        <dbReference type="ARBA" id="ARBA00012438"/>
    </source>
</evidence>
<dbReference type="InterPro" id="IPR036097">
    <property type="entry name" value="HisK_dim/P_sf"/>
</dbReference>
<dbReference type="Gene3D" id="1.10.287.130">
    <property type="match status" value="1"/>
</dbReference>
<evidence type="ECO:0000313" key="9">
    <source>
        <dbReference type="EMBL" id="QXE26135.1"/>
    </source>
</evidence>
<dbReference type="SUPFAM" id="SSF47384">
    <property type="entry name" value="Homodimeric domain of signal transducing histidine kinase"/>
    <property type="match status" value="1"/>
</dbReference>
<evidence type="ECO:0000256" key="6">
    <source>
        <dbReference type="PROSITE-ProRule" id="PRU00169"/>
    </source>
</evidence>
<dbReference type="PANTHER" id="PTHR43547:SF2">
    <property type="entry name" value="HYBRID SIGNAL TRANSDUCTION HISTIDINE KINASE C"/>
    <property type="match status" value="1"/>
</dbReference>
<dbReference type="InterPro" id="IPR011006">
    <property type="entry name" value="CheY-like_superfamily"/>
</dbReference>
<dbReference type="PANTHER" id="PTHR43547">
    <property type="entry name" value="TWO-COMPONENT HISTIDINE KINASE"/>
    <property type="match status" value="1"/>
</dbReference>
<keyword evidence="10" id="KW-1185">Reference proteome</keyword>
<dbReference type="PRINTS" id="PR00344">
    <property type="entry name" value="BCTRLSENSOR"/>
</dbReference>
<keyword evidence="4 9" id="KW-0808">Transferase</keyword>
<dbReference type="SUPFAM" id="SSF52172">
    <property type="entry name" value="CheY-like"/>
    <property type="match status" value="1"/>
</dbReference>
<dbReference type="Gene3D" id="3.30.565.10">
    <property type="entry name" value="Histidine kinase-like ATPase, C-terminal domain"/>
    <property type="match status" value="1"/>
</dbReference>
<dbReference type="InterPro" id="IPR036890">
    <property type="entry name" value="HATPase_C_sf"/>
</dbReference>
<keyword evidence="5" id="KW-0902">Two-component regulatory system</keyword>
<evidence type="ECO:0000256" key="4">
    <source>
        <dbReference type="ARBA" id="ARBA00022777"/>
    </source>
</evidence>
<dbReference type="SMART" id="SM00387">
    <property type="entry name" value="HATPase_c"/>
    <property type="match status" value="1"/>
</dbReference>
<dbReference type="PROSITE" id="PS50110">
    <property type="entry name" value="RESPONSE_REGULATORY"/>
    <property type="match status" value="1"/>
</dbReference>
<dbReference type="Pfam" id="PF02518">
    <property type="entry name" value="HATPase_c"/>
    <property type="match status" value="1"/>
</dbReference>
<accession>A0A975TCW4</accession>
<dbReference type="Gene3D" id="3.40.50.2300">
    <property type="match status" value="1"/>
</dbReference>
<name>A0A975TCW4_9NOST</name>
<dbReference type="InterPro" id="IPR003661">
    <property type="entry name" value="HisK_dim/P_dom"/>
</dbReference>
<proteinExistence type="predicted"/>
<dbReference type="GO" id="GO:0000155">
    <property type="term" value="F:phosphorelay sensor kinase activity"/>
    <property type="evidence" value="ECO:0007669"/>
    <property type="project" value="InterPro"/>
</dbReference>
<evidence type="ECO:0000256" key="3">
    <source>
        <dbReference type="ARBA" id="ARBA00022553"/>
    </source>
</evidence>
<evidence type="ECO:0000256" key="1">
    <source>
        <dbReference type="ARBA" id="ARBA00000085"/>
    </source>
</evidence>
<evidence type="ECO:0000313" key="10">
    <source>
        <dbReference type="Proteomes" id="UP000683511"/>
    </source>
</evidence>
<organism evidence="9 10">
    <name type="scientific">Richelia sinica FACHB-800</name>
    <dbReference type="NCBI Taxonomy" id="1357546"/>
    <lineage>
        <taxon>Bacteria</taxon>
        <taxon>Bacillati</taxon>
        <taxon>Cyanobacteriota</taxon>
        <taxon>Cyanophyceae</taxon>
        <taxon>Nostocales</taxon>
        <taxon>Nostocaceae</taxon>
        <taxon>Richelia</taxon>
    </lineage>
</organism>
<keyword evidence="4 9" id="KW-0418">Kinase</keyword>
<feature type="modified residue" description="4-aspartylphosphate" evidence="6">
    <location>
        <position position="62"/>
    </location>
</feature>
<dbReference type="EC" id="2.7.13.3" evidence="2"/>
<dbReference type="SMART" id="SM00388">
    <property type="entry name" value="HisKA"/>
    <property type="match status" value="1"/>
</dbReference>
<evidence type="ECO:0000256" key="5">
    <source>
        <dbReference type="ARBA" id="ARBA00023012"/>
    </source>
</evidence>
<keyword evidence="3 6" id="KW-0597">Phosphoprotein</keyword>
<gene>
    <name evidence="9" type="ORF">B6N60_04866</name>
</gene>
<dbReference type="KEGG" id="rsin:B6N60_04866"/>
<sequence>MTPFSWKPYSTESILLVDDTAKNFDGVKSVLKHQGYKVTVANSHCEVLIKIAESPPDLVLLDTFMPNKTGHEITRQIKQNSDLPFIPVLLITNCDESNLIQGLQAGADEFLIAPVEINELLTRVRSLLRLKHSIYQREAIARQRREDFVINLTHDLRTPLTSAIQMLNLIQTGSFGQQLSQIQEYLQQIAENNQTLLDMVENMLEVYQYEAGSKYLEFFAVDLWELSQKVVEELQPLALVKNLNLTTKLNNTYPSAVKVWGDRIELHRLLVNLVGNAIRFTDVGSVEIRLCSTVQGVKIEVEDTGIGISETEQLLLFERFRQGKHQRQGNGLGLYLSRQIVEAHQGNISVSSTLGKGTIFTVHLPNTTKSD</sequence>
<dbReference type="Pfam" id="PF00072">
    <property type="entry name" value="Response_reg"/>
    <property type="match status" value="1"/>
</dbReference>
<comment type="catalytic activity">
    <reaction evidence="1">
        <text>ATP + protein L-histidine = ADP + protein N-phospho-L-histidine.</text>
        <dbReference type="EC" id="2.7.13.3"/>
    </reaction>
</comment>
<dbReference type="Pfam" id="PF00512">
    <property type="entry name" value="HisKA"/>
    <property type="match status" value="1"/>
</dbReference>
<dbReference type="InterPro" id="IPR004358">
    <property type="entry name" value="Sig_transdc_His_kin-like_C"/>
</dbReference>
<dbReference type="Proteomes" id="UP000683511">
    <property type="component" value="Chromosome"/>
</dbReference>